<protein>
    <recommendedName>
        <fullName evidence="1">D-lactate dehydratase</fullName>
        <ecNumber evidence="1">4.2.1.130</ecNumber>
    </recommendedName>
</protein>
<dbReference type="GO" id="GO:0005737">
    <property type="term" value="C:cytoplasm"/>
    <property type="evidence" value="ECO:0000318"/>
    <property type="project" value="GO_Central"/>
</dbReference>
<evidence type="ECO:0000256" key="6">
    <source>
        <dbReference type="ARBA" id="ARBA00057031"/>
    </source>
</evidence>
<comment type="catalytic activity">
    <reaction evidence="5">
        <text>methylglyoxal + H2O = (R)-lactate + H(+)</text>
        <dbReference type="Rhea" id="RHEA:27754"/>
        <dbReference type="ChEBI" id="CHEBI:15377"/>
        <dbReference type="ChEBI" id="CHEBI:15378"/>
        <dbReference type="ChEBI" id="CHEBI:16004"/>
        <dbReference type="ChEBI" id="CHEBI:17158"/>
        <dbReference type="EC" id="4.2.1.130"/>
    </reaction>
</comment>
<dbReference type="SUPFAM" id="SSF52317">
    <property type="entry name" value="Class I glutamine amidotransferase-like"/>
    <property type="match status" value="1"/>
</dbReference>
<evidence type="ECO:0000313" key="9">
    <source>
        <dbReference type="Proteomes" id="UP000001744"/>
    </source>
</evidence>
<keyword evidence="2" id="KW-0346">Stress response</keyword>
<dbReference type="EMBL" id="KE651167">
    <property type="protein sequence ID" value="EEB07866.1"/>
    <property type="molecule type" value="Genomic_DNA"/>
</dbReference>
<dbReference type="AlphaFoldDB" id="B6K309"/>
<dbReference type="STRING" id="402676.B6K309"/>
<feature type="domain" description="DJ-1/PfpI" evidence="7">
    <location>
        <begin position="27"/>
        <end position="231"/>
    </location>
</feature>
<dbReference type="EC" id="4.2.1.130" evidence="1"/>
<comment type="similarity">
    <text evidence="4">Belongs to the peptidase C56 family. HSP31-like subfamily.</text>
</comment>
<reference evidence="8 9" key="1">
    <citation type="journal article" date="2011" name="Science">
        <title>Comparative functional genomics of the fission yeasts.</title>
        <authorList>
            <person name="Rhind N."/>
            <person name="Chen Z."/>
            <person name="Yassour M."/>
            <person name="Thompson D.A."/>
            <person name="Haas B.J."/>
            <person name="Habib N."/>
            <person name="Wapinski I."/>
            <person name="Roy S."/>
            <person name="Lin M.F."/>
            <person name="Heiman D.I."/>
            <person name="Young S.K."/>
            <person name="Furuya K."/>
            <person name="Guo Y."/>
            <person name="Pidoux A."/>
            <person name="Chen H.M."/>
            <person name="Robbertse B."/>
            <person name="Goldberg J.M."/>
            <person name="Aoki K."/>
            <person name="Bayne E.H."/>
            <person name="Berlin A.M."/>
            <person name="Desjardins C.A."/>
            <person name="Dobbs E."/>
            <person name="Dukaj L."/>
            <person name="Fan L."/>
            <person name="FitzGerald M.G."/>
            <person name="French C."/>
            <person name="Gujja S."/>
            <person name="Hansen K."/>
            <person name="Keifenheim D."/>
            <person name="Levin J.Z."/>
            <person name="Mosher R.A."/>
            <person name="Mueller C.A."/>
            <person name="Pfiffner J."/>
            <person name="Priest M."/>
            <person name="Russ C."/>
            <person name="Smialowska A."/>
            <person name="Swoboda P."/>
            <person name="Sykes S.M."/>
            <person name="Vaughn M."/>
            <person name="Vengrova S."/>
            <person name="Yoder R."/>
            <person name="Zeng Q."/>
            <person name="Allshire R."/>
            <person name="Baulcombe D."/>
            <person name="Birren B.W."/>
            <person name="Brown W."/>
            <person name="Ekwall K."/>
            <person name="Kellis M."/>
            <person name="Leatherwood J."/>
            <person name="Levin H."/>
            <person name="Margalit H."/>
            <person name="Martienssen R."/>
            <person name="Nieduszynski C.A."/>
            <person name="Spatafora J.W."/>
            <person name="Friedman N."/>
            <person name="Dalgaard J.Z."/>
            <person name="Baumann P."/>
            <person name="Niki H."/>
            <person name="Regev A."/>
            <person name="Nusbaum C."/>
        </authorList>
    </citation>
    <scope>NUCLEOTIDE SEQUENCE [LARGE SCALE GENOMIC DNA]</scope>
    <source>
        <strain evidence="9">yFS275 / FY16936</strain>
    </source>
</reference>
<dbReference type="OrthoDB" id="543156at2759"/>
<evidence type="ECO:0000256" key="2">
    <source>
        <dbReference type="ARBA" id="ARBA00023016"/>
    </source>
</evidence>
<evidence type="ECO:0000256" key="4">
    <source>
        <dbReference type="ARBA" id="ARBA00038493"/>
    </source>
</evidence>
<dbReference type="Pfam" id="PF01965">
    <property type="entry name" value="DJ-1_PfpI"/>
    <property type="match status" value="1"/>
</dbReference>
<dbReference type="PANTHER" id="PTHR48094:SF24">
    <property type="entry name" value="GLUTATHIONE-INDEPENDENT GLYOXALASE HSP3101-RELATED"/>
    <property type="match status" value="1"/>
</dbReference>
<evidence type="ECO:0000256" key="3">
    <source>
        <dbReference type="ARBA" id="ARBA00023239"/>
    </source>
</evidence>
<dbReference type="VEuPathDB" id="FungiDB:SJAG_02988"/>
<dbReference type="InterPro" id="IPR002818">
    <property type="entry name" value="DJ-1/PfpI"/>
</dbReference>
<dbReference type="OMA" id="LHPFEVF"/>
<dbReference type="Gene3D" id="3.40.50.880">
    <property type="match status" value="1"/>
</dbReference>
<dbReference type="InterPro" id="IPR029062">
    <property type="entry name" value="Class_I_gatase-like"/>
</dbReference>
<dbReference type="PANTHER" id="PTHR48094">
    <property type="entry name" value="PROTEIN/NUCLEIC ACID DEGLYCASE DJ-1-RELATED"/>
    <property type="match status" value="1"/>
</dbReference>
<proteinExistence type="inferred from homology"/>
<accession>B6K309</accession>
<dbReference type="GO" id="GO:0019172">
    <property type="term" value="F:glyoxalase III activity"/>
    <property type="evidence" value="ECO:0000318"/>
    <property type="project" value="GO_Central"/>
</dbReference>
<name>B6K309_SCHJY</name>
<dbReference type="HOGENOM" id="CLU_070319_1_0_1"/>
<dbReference type="InterPro" id="IPR050325">
    <property type="entry name" value="Prot/Nucl_acid_deglycase"/>
</dbReference>
<evidence type="ECO:0000256" key="1">
    <source>
        <dbReference type="ARBA" id="ARBA00013134"/>
    </source>
</evidence>
<evidence type="ECO:0000313" key="8">
    <source>
        <dbReference type="EMBL" id="EEB07866.1"/>
    </source>
</evidence>
<dbReference type="JaponicusDB" id="SJAG_02988"/>
<dbReference type="MEROPS" id="C56.A05"/>
<dbReference type="FunFam" id="3.40.50.880:FF:000051">
    <property type="entry name" value="Glutathione-independent glyoxalase HSP31"/>
    <property type="match status" value="1"/>
</dbReference>
<sequence>MHGKKVLLVASSVYVPFYPDGKKTGVHFSELLEPYKVFRENGFAVDFTSPNGSCQFDESSVDESSLPENEKKILHDKQDEFWKDLKRMIPAANVDPADYCLMFVAGGHAAMFDLPTAVDLHAVAAQIYKNGGVIAAVCHGPVMLPFVQDLKSKGEVSIVKGKHVTAFSKQGEQAMGVMNQMKQHHFRTLNEVFNSAGANFIDPPDPMGEFVQSDCRVVTGVNPASAIATAKTAVQALS</sequence>
<dbReference type="Proteomes" id="UP000001744">
    <property type="component" value="Unassembled WGS sequence"/>
</dbReference>
<dbReference type="GeneID" id="7051760"/>
<dbReference type="GO" id="GO:0019243">
    <property type="term" value="P:methylglyoxal catabolic process to D-lactate via S-lactoyl-glutathione"/>
    <property type="evidence" value="ECO:0000318"/>
    <property type="project" value="GO_Central"/>
</dbReference>
<comment type="function">
    <text evidence="6">Catalyzes the conversion of methylglyoxal (MG) to D-lactate in a single glutathione (GSH)-independent step. May play a role in detoxifying endogenously produced glyoxals. Involved in protection against reactive oxygen species (ROS).</text>
</comment>
<dbReference type="RefSeq" id="XP_002174159.1">
    <property type="nucleotide sequence ID" value="XM_002174123.2"/>
</dbReference>
<evidence type="ECO:0000256" key="5">
    <source>
        <dbReference type="ARBA" id="ARBA00048082"/>
    </source>
</evidence>
<evidence type="ECO:0000259" key="7">
    <source>
        <dbReference type="Pfam" id="PF01965"/>
    </source>
</evidence>
<dbReference type="eggNOG" id="ENOG502RZ3Y">
    <property type="taxonomic scope" value="Eukaryota"/>
</dbReference>
<organism evidence="8 9">
    <name type="scientific">Schizosaccharomyces japonicus (strain yFS275 / FY16936)</name>
    <name type="common">Fission yeast</name>
    <dbReference type="NCBI Taxonomy" id="402676"/>
    <lineage>
        <taxon>Eukaryota</taxon>
        <taxon>Fungi</taxon>
        <taxon>Dikarya</taxon>
        <taxon>Ascomycota</taxon>
        <taxon>Taphrinomycotina</taxon>
        <taxon>Schizosaccharomycetes</taxon>
        <taxon>Schizosaccharomycetales</taxon>
        <taxon>Schizosaccharomycetaceae</taxon>
        <taxon>Schizosaccharomyces</taxon>
    </lineage>
</organism>
<gene>
    <name evidence="8" type="ORF">SJAG_02988</name>
</gene>
<keyword evidence="9" id="KW-1185">Reference proteome</keyword>
<keyword evidence="3" id="KW-0456">Lyase</keyword>